<keyword evidence="6" id="KW-1185">Reference proteome</keyword>
<comment type="similarity">
    <text evidence="2">Belongs to the EspG family.</text>
</comment>
<keyword evidence="3" id="KW-0963">Cytoplasm</keyword>
<name>A0ABT2JEL1_9PSEU</name>
<sequence>MTSTFSLGEGGSDPISLSALEFDVLWEHLRLGQLPLVVKVPSPGKTFEERARLERQAWAGLEGRGLGRPVEPHPELEDMLVLLAKPDREVDVRAYAGRNIRALAAAVGESAAVAELSDGWVTLRRASASGLPGAALRSLTSEPAGPGQSVTLRTTDFEAAATAGGGTQEGFHKALLAQGVRTDDATALAEMIKDVSGMGNFGAAARDRLGRRRRAERVVSFFDTEDGRYVQIRRPGPDGTLWTTISPADARKLTHHVEELLTDIVTEAAS</sequence>
<evidence type="ECO:0000256" key="2">
    <source>
        <dbReference type="ARBA" id="ARBA00006411"/>
    </source>
</evidence>
<dbReference type="RefSeq" id="WP_260193708.1">
    <property type="nucleotide sequence ID" value="NZ_JAFFZE010000016.1"/>
</dbReference>
<protein>
    <submittedName>
        <fullName evidence="5">ESX secretion-associated protein EspG</fullName>
    </submittedName>
</protein>
<accession>A0ABT2JEL1</accession>
<dbReference type="InterPro" id="IPR025734">
    <property type="entry name" value="EspG"/>
</dbReference>
<gene>
    <name evidence="5" type="ORF">JT362_22865</name>
</gene>
<evidence type="ECO:0000256" key="4">
    <source>
        <dbReference type="ARBA" id="ARBA00023186"/>
    </source>
</evidence>
<dbReference type="EMBL" id="JAFFZE010000016">
    <property type="protein sequence ID" value="MCT2585964.1"/>
    <property type="molecule type" value="Genomic_DNA"/>
</dbReference>
<comment type="subcellular location">
    <subcellularLocation>
        <location evidence="1">Cytoplasm</location>
    </subcellularLocation>
</comment>
<reference evidence="5 6" key="1">
    <citation type="submission" date="2021-02" db="EMBL/GenBank/DDBJ databases">
        <title>Actinophytocola xerophila sp. nov., isolated from soil of cotton cropping field.</title>
        <authorList>
            <person name="Huang R."/>
            <person name="Chen X."/>
            <person name="Ge X."/>
            <person name="Liu W."/>
        </authorList>
    </citation>
    <scope>NUCLEOTIDE SEQUENCE [LARGE SCALE GENOMIC DNA]</scope>
    <source>
        <strain evidence="5 6">S1-96</strain>
    </source>
</reference>
<comment type="caution">
    <text evidence="5">The sequence shown here is derived from an EMBL/GenBank/DDBJ whole genome shotgun (WGS) entry which is preliminary data.</text>
</comment>
<evidence type="ECO:0000313" key="5">
    <source>
        <dbReference type="EMBL" id="MCT2585964.1"/>
    </source>
</evidence>
<proteinExistence type="inferred from homology"/>
<dbReference type="Pfam" id="PF14011">
    <property type="entry name" value="ESX-1_EspG"/>
    <property type="match status" value="1"/>
</dbReference>
<evidence type="ECO:0000256" key="3">
    <source>
        <dbReference type="ARBA" id="ARBA00022490"/>
    </source>
</evidence>
<evidence type="ECO:0000313" key="6">
    <source>
        <dbReference type="Proteomes" id="UP001156441"/>
    </source>
</evidence>
<organism evidence="5 6">
    <name type="scientific">Actinophytocola gossypii</name>
    <dbReference type="NCBI Taxonomy" id="2812003"/>
    <lineage>
        <taxon>Bacteria</taxon>
        <taxon>Bacillati</taxon>
        <taxon>Actinomycetota</taxon>
        <taxon>Actinomycetes</taxon>
        <taxon>Pseudonocardiales</taxon>
        <taxon>Pseudonocardiaceae</taxon>
    </lineage>
</organism>
<dbReference type="Proteomes" id="UP001156441">
    <property type="component" value="Unassembled WGS sequence"/>
</dbReference>
<keyword evidence="4" id="KW-0143">Chaperone</keyword>
<evidence type="ECO:0000256" key="1">
    <source>
        <dbReference type="ARBA" id="ARBA00004496"/>
    </source>
</evidence>